<proteinExistence type="predicted"/>
<sequence>MKLIFPGTGSGKTSKERFHTLLYLETPGFNLLIDAGDGAAKALLNSSIDFNSINGILFTHYHADHFTGIGALITQMKITGRKSELTLFTHKNLVEPLINLLYYVYMFPETLGFNLKIIGYRLAEKVNVADDFSFTARQNSHVYPKGDIEFYPESMFVSSSLLITIGKKSIVYTSDVGAPDDLFLFDNIEPDIFITEAAHIEPEDLYRAFNGIKPRKMFVTHIEDDKLGKLAVWYDSLDDSMREKIIICQDGLIENLG</sequence>
<name>I6Z6Q3_MELRP</name>
<dbReference type="PANTHER" id="PTHR46018:SF7">
    <property type="entry name" value="RIBONUCLEASE Z"/>
    <property type="match status" value="1"/>
</dbReference>
<dbReference type="eggNOG" id="COG1234">
    <property type="taxonomic scope" value="Bacteria"/>
</dbReference>
<dbReference type="KEGG" id="mro:MROS_1611"/>
<dbReference type="Proteomes" id="UP000009011">
    <property type="component" value="Chromosome"/>
</dbReference>
<organism evidence="1 2">
    <name type="scientific">Melioribacter roseus (strain DSM 23840 / JCM 17771 / VKM B-2668 / P3M-2)</name>
    <dbReference type="NCBI Taxonomy" id="1191523"/>
    <lineage>
        <taxon>Bacteria</taxon>
        <taxon>Pseudomonadati</taxon>
        <taxon>Ignavibacteriota</taxon>
        <taxon>Ignavibacteria</taxon>
        <taxon>Ignavibacteriales</taxon>
        <taxon>Melioribacteraceae</taxon>
        <taxon>Melioribacter</taxon>
    </lineage>
</organism>
<dbReference type="OrthoDB" id="9781189at2"/>
<dbReference type="Pfam" id="PF23023">
    <property type="entry name" value="Anti-Pycsar_Apyc1"/>
    <property type="match status" value="1"/>
</dbReference>
<dbReference type="GO" id="GO:0042781">
    <property type="term" value="F:3'-tRNA processing endoribonuclease activity"/>
    <property type="evidence" value="ECO:0007669"/>
    <property type="project" value="TreeGrafter"/>
</dbReference>
<dbReference type="InterPro" id="IPR036866">
    <property type="entry name" value="RibonucZ/Hydroxyglut_hydro"/>
</dbReference>
<keyword evidence="2" id="KW-1185">Reference proteome</keyword>
<dbReference type="STRING" id="1191523.MROS_1611"/>
<dbReference type="HOGENOM" id="CLU_031317_3_2_10"/>
<dbReference type="RefSeq" id="WP_014856279.1">
    <property type="nucleotide sequence ID" value="NC_018178.1"/>
</dbReference>
<dbReference type="Gene3D" id="3.60.15.10">
    <property type="entry name" value="Ribonuclease Z/Hydroxyacylglutathione hydrolase-like"/>
    <property type="match status" value="1"/>
</dbReference>
<dbReference type="PANTHER" id="PTHR46018">
    <property type="entry name" value="ZINC PHOSPHODIESTERASE ELAC PROTEIN 1"/>
    <property type="match status" value="1"/>
</dbReference>
<evidence type="ECO:0000313" key="1">
    <source>
        <dbReference type="EMBL" id="AFN74845.1"/>
    </source>
</evidence>
<dbReference type="EMBL" id="CP003557">
    <property type="protein sequence ID" value="AFN74845.1"/>
    <property type="molecule type" value="Genomic_DNA"/>
</dbReference>
<dbReference type="AlphaFoldDB" id="I6Z6Q3"/>
<gene>
    <name evidence="1" type="ordered locus">MROS_1611</name>
</gene>
<protein>
    <submittedName>
        <fullName evidence="1">Beta-lactamase domain protein</fullName>
    </submittedName>
</protein>
<evidence type="ECO:0000313" key="2">
    <source>
        <dbReference type="Proteomes" id="UP000009011"/>
    </source>
</evidence>
<dbReference type="SUPFAM" id="SSF56281">
    <property type="entry name" value="Metallo-hydrolase/oxidoreductase"/>
    <property type="match status" value="1"/>
</dbReference>
<reference evidence="1 2" key="1">
    <citation type="journal article" date="2013" name="PLoS ONE">
        <title>Genomic analysis of Melioribacter roseus, facultatively anaerobic organotrophic bacterium representing a novel deep lineage within Bacteriodetes/Chlorobi group.</title>
        <authorList>
            <person name="Kadnikov V.V."/>
            <person name="Mardanov A.V."/>
            <person name="Podosokorskaya O.A."/>
            <person name="Gavrilov S.N."/>
            <person name="Kublanov I.V."/>
            <person name="Beletsky A.V."/>
            <person name="Bonch-Osmolovskaya E.A."/>
            <person name="Ravin N.V."/>
        </authorList>
    </citation>
    <scope>NUCLEOTIDE SEQUENCE [LARGE SCALE GENOMIC DNA]</scope>
    <source>
        <strain evidence="2">JCM 17771 / P3M-2</strain>
    </source>
</reference>
<accession>I6Z6Q3</accession>